<gene>
    <name evidence="1" type="ORF">LOK49_LG08G01308</name>
</gene>
<sequence length="178" mass="19795">MQPFLPKCPCDAGIGGFLFGYDTGVISGALLYIRDDFKLDKKTVLQETIVSMAIAGAIIGAAIGGWFNDRLGSSTTILIADFLFFIGAVIMAAAPNPALLIVGRFFCRIWCWNGVNDIPSLHIRSFSCKSQRCPCQYQWLLDHRRSVLVLPYQLSLYHGRDMAVDAWSCWTSTHCDSY</sequence>
<accession>A0ACC0GPM7</accession>
<organism evidence="1 2">
    <name type="scientific">Camellia lanceoleosa</name>
    <dbReference type="NCBI Taxonomy" id="1840588"/>
    <lineage>
        <taxon>Eukaryota</taxon>
        <taxon>Viridiplantae</taxon>
        <taxon>Streptophyta</taxon>
        <taxon>Embryophyta</taxon>
        <taxon>Tracheophyta</taxon>
        <taxon>Spermatophyta</taxon>
        <taxon>Magnoliopsida</taxon>
        <taxon>eudicotyledons</taxon>
        <taxon>Gunneridae</taxon>
        <taxon>Pentapetalae</taxon>
        <taxon>asterids</taxon>
        <taxon>Ericales</taxon>
        <taxon>Theaceae</taxon>
        <taxon>Camellia</taxon>
    </lineage>
</organism>
<comment type="caution">
    <text evidence="1">The sequence shown here is derived from an EMBL/GenBank/DDBJ whole genome shotgun (WGS) entry which is preliminary data.</text>
</comment>
<name>A0ACC0GPM7_9ERIC</name>
<dbReference type="Proteomes" id="UP001060215">
    <property type="component" value="Chromosome 9"/>
</dbReference>
<proteinExistence type="predicted"/>
<evidence type="ECO:0000313" key="2">
    <source>
        <dbReference type="Proteomes" id="UP001060215"/>
    </source>
</evidence>
<reference evidence="1 2" key="1">
    <citation type="journal article" date="2022" name="Plant J.">
        <title>Chromosome-level genome of Camellia lanceoleosa provides a valuable resource for understanding genome evolution and self-incompatibility.</title>
        <authorList>
            <person name="Gong W."/>
            <person name="Xiao S."/>
            <person name="Wang L."/>
            <person name="Liao Z."/>
            <person name="Chang Y."/>
            <person name="Mo W."/>
            <person name="Hu G."/>
            <person name="Li W."/>
            <person name="Zhao G."/>
            <person name="Zhu H."/>
            <person name="Hu X."/>
            <person name="Ji K."/>
            <person name="Xiang X."/>
            <person name="Song Q."/>
            <person name="Yuan D."/>
            <person name="Jin S."/>
            <person name="Zhang L."/>
        </authorList>
    </citation>
    <scope>NUCLEOTIDE SEQUENCE [LARGE SCALE GENOMIC DNA]</scope>
    <source>
        <strain evidence="1">SQ_2022a</strain>
    </source>
</reference>
<keyword evidence="2" id="KW-1185">Reference proteome</keyword>
<protein>
    <submittedName>
        <fullName evidence="1">Inositol transporter 3</fullName>
    </submittedName>
</protein>
<evidence type="ECO:0000313" key="1">
    <source>
        <dbReference type="EMBL" id="KAI8003153.1"/>
    </source>
</evidence>
<dbReference type="EMBL" id="CM045766">
    <property type="protein sequence ID" value="KAI8003153.1"/>
    <property type="molecule type" value="Genomic_DNA"/>
</dbReference>